<dbReference type="Proteomes" id="UP000789702">
    <property type="component" value="Unassembled WGS sequence"/>
</dbReference>
<sequence length="52" mass="5888">LYVSTLEIFETTVLFEIEMDYSLKRVKQGINVTNLTIILHCGQPTPSVATFI</sequence>
<reference evidence="1" key="1">
    <citation type="submission" date="2021-06" db="EMBL/GenBank/DDBJ databases">
        <authorList>
            <person name="Kallberg Y."/>
            <person name="Tangrot J."/>
            <person name="Rosling A."/>
        </authorList>
    </citation>
    <scope>NUCLEOTIDE SEQUENCE</scope>
    <source>
        <strain evidence="1">IL203A</strain>
    </source>
</reference>
<accession>A0ACA9R380</accession>
<organism evidence="1 2">
    <name type="scientific">Dentiscutata heterogama</name>
    <dbReference type="NCBI Taxonomy" id="1316150"/>
    <lineage>
        <taxon>Eukaryota</taxon>
        <taxon>Fungi</taxon>
        <taxon>Fungi incertae sedis</taxon>
        <taxon>Mucoromycota</taxon>
        <taxon>Glomeromycotina</taxon>
        <taxon>Glomeromycetes</taxon>
        <taxon>Diversisporales</taxon>
        <taxon>Gigasporaceae</taxon>
        <taxon>Dentiscutata</taxon>
    </lineage>
</organism>
<keyword evidence="2" id="KW-1185">Reference proteome</keyword>
<comment type="caution">
    <text evidence="1">The sequence shown here is derived from an EMBL/GenBank/DDBJ whole genome shotgun (WGS) entry which is preliminary data.</text>
</comment>
<feature type="non-terminal residue" evidence="1">
    <location>
        <position position="52"/>
    </location>
</feature>
<proteinExistence type="predicted"/>
<protein>
    <submittedName>
        <fullName evidence="1">10831_t:CDS:1</fullName>
    </submittedName>
</protein>
<dbReference type="EMBL" id="CAJVPU010059363">
    <property type="protein sequence ID" value="CAG8775214.1"/>
    <property type="molecule type" value="Genomic_DNA"/>
</dbReference>
<gene>
    <name evidence="1" type="ORF">DHETER_LOCUS16075</name>
</gene>
<evidence type="ECO:0000313" key="2">
    <source>
        <dbReference type="Proteomes" id="UP000789702"/>
    </source>
</evidence>
<feature type="non-terminal residue" evidence="1">
    <location>
        <position position="1"/>
    </location>
</feature>
<evidence type="ECO:0000313" key="1">
    <source>
        <dbReference type="EMBL" id="CAG8775214.1"/>
    </source>
</evidence>
<name>A0ACA9R380_9GLOM</name>